<dbReference type="HAMAP" id="MF_01401">
    <property type="entry name" value="MsrA"/>
    <property type="match status" value="1"/>
</dbReference>
<dbReference type="PANTHER" id="PTHR43774:SF1">
    <property type="entry name" value="PEPTIDE METHIONINE SULFOXIDE REDUCTASE MSRA 2"/>
    <property type="match status" value="1"/>
</dbReference>
<evidence type="ECO:0000256" key="2">
    <source>
        <dbReference type="ARBA" id="ARBA00047806"/>
    </source>
</evidence>
<dbReference type="EMBL" id="MGAA01000013">
    <property type="protein sequence ID" value="OGK37695.1"/>
    <property type="molecule type" value="Genomic_DNA"/>
</dbReference>
<dbReference type="GO" id="GO:0008113">
    <property type="term" value="F:peptide-methionine (S)-S-oxide reductase activity"/>
    <property type="evidence" value="ECO:0007669"/>
    <property type="project" value="UniProtKB-UniRule"/>
</dbReference>
<protein>
    <recommendedName>
        <fullName evidence="4">Peptide methionine sulfoxide reductase MsrA</fullName>
        <shortName evidence="4">Protein-methionine-S-oxide reductase</shortName>
        <ecNumber evidence="4">1.8.4.11</ecNumber>
    </recommendedName>
    <alternativeName>
        <fullName evidence="4">Peptide-methionine (S)-S-oxide reductase</fullName>
        <shortName evidence="4">Peptide Met(O) reductase</shortName>
    </alternativeName>
</protein>
<dbReference type="Proteomes" id="UP000178853">
    <property type="component" value="Unassembled WGS sequence"/>
</dbReference>
<dbReference type="GO" id="GO:0033744">
    <property type="term" value="F:L-methionine:thioredoxin-disulfide S-oxidoreductase activity"/>
    <property type="evidence" value="ECO:0007669"/>
    <property type="project" value="RHEA"/>
</dbReference>
<comment type="similarity">
    <text evidence="4">Belongs to the MsrA Met sulfoxide reductase family.</text>
</comment>
<name>A0A1F7I2T8_9BACT</name>
<proteinExistence type="inferred from homology"/>
<gene>
    <name evidence="4" type="primary">msrA</name>
    <name evidence="6" type="ORF">A3F60_01995</name>
</gene>
<evidence type="ECO:0000256" key="4">
    <source>
        <dbReference type="HAMAP-Rule" id="MF_01401"/>
    </source>
</evidence>
<dbReference type="AlphaFoldDB" id="A0A1F7I2T8"/>
<dbReference type="NCBIfam" id="TIGR00401">
    <property type="entry name" value="msrA"/>
    <property type="match status" value="1"/>
</dbReference>
<evidence type="ECO:0000313" key="7">
    <source>
        <dbReference type="Proteomes" id="UP000178853"/>
    </source>
</evidence>
<accession>A0A1F7I2T8</accession>
<dbReference type="InterPro" id="IPR002569">
    <property type="entry name" value="Met_Sox_Rdtase_MsrA_dom"/>
</dbReference>
<dbReference type="Pfam" id="PF01625">
    <property type="entry name" value="PMSR"/>
    <property type="match status" value="1"/>
</dbReference>
<evidence type="ECO:0000256" key="1">
    <source>
        <dbReference type="ARBA" id="ARBA00023002"/>
    </source>
</evidence>
<keyword evidence="1 4" id="KW-0560">Oxidoreductase</keyword>
<dbReference type="PANTHER" id="PTHR43774">
    <property type="entry name" value="PEPTIDE METHIONINE SULFOXIDE REDUCTASE"/>
    <property type="match status" value="1"/>
</dbReference>
<evidence type="ECO:0000259" key="5">
    <source>
        <dbReference type="Pfam" id="PF01625"/>
    </source>
</evidence>
<dbReference type="EC" id="1.8.4.11" evidence="4"/>
<comment type="catalytic activity">
    <reaction evidence="2 4">
        <text>L-methionyl-[protein] + [thioredoxin]-disulfide + H2O = L-methionyl-(S)-S-oxide-[protein] + [thioredoxin]-dithiol</text>
        <dbReference type="Rhea" id="RHEA:14217"/>
        <dbReference type="Rhea" id="RHEA-COMP:10698"/>
        <dbReference type="Rhea" id="RHEA-COMP:10700"/>
        <dbReference type="Rhea" id="RHEA-COMP:12313"/>
        <dbReference type="Rhea" id="RHEA-COMP:12315"/>
        <dbReference type="ChEBI" id="CHEBI:15377"/>
        <dbReference type="ChEBI" id="CHEBI:16044"/>
        <dbReference type="ChEBI" id="CHEBI:29950"/>
        <dbReference type="ChEBI" id="CHEBI:44120"/>
        <dbReference type="ChEBI" id="CHEBI:50058"/>
        <dbReference type="EC" id="1.8.4.11"/>
    </reaction>
</comment>
<evidence type="ECO:0000313" key="6">
    <source>
        <dbReference type="EMBL" id="OGK37695.1"/>
    </source>
</evidence>
<reference evidence="6 7" key="1">
    <citation type="journal article" date="2016" name="Nat. Commun.">
        <title>Thousands of microbial genomes shed light on interconnected biogeochemical processes in an aquifer system.</title>
        <authorList>
            <person name="Anantharaman K."/>
            <person name="Brown C.T."/>
            <person name="Hug L.A."/>
            <person name="Sharon I."/>
            <person name="Castelle C.J."/>
            <person name="Probst A.J."/>
            <person name="Thomas B.C."/>
            <person name="Singh A."/>
            <person name="Wilkins M.J."/>
            <person name="Karaoz U."/>
            <person name="Brodie E.L."/>
            <person name="Williams K.H."/>
            <person name="Hubbard S.S."/>
            <person name="Banfield J.F."/>
        </authorList>
    </citation>
    <scope>NUCLEOTIDE SEQUENCE [LARGE SCALE GENOMIC DNA]</scope>
</reference>
<comment type="function">
    <text evidence="4">Has an important function as a repair enzyme for proteins that have been inactivated by oxidation. Catalyzes the reversible oxidation-reduction of methionine sulfoxide in proteins to methionine.</text>
</comment>
<sequence length="180" mass="20925">MKKTALATFGGGCFWCTETLFKELKGVEKVVSGYAGGKTANPNYYELHENNTGHAECIQITFDPSIISYETLLEIFFLTHNPTTLNKQGYDVGTEYRSVIFYHNEEQEKSAEKIKKKIDDEKIYDNPIVTEIVPYTAFYPAEEFHQDFYKRNQDSPYCEVIINPKLSKFRERFSQLLKKE</sequence>
<feature type="active site" evidence="4">
    <location>
        <position position="13"/>
    </location>
</feature>
<dbReference type="Gene3D" id="3.30.1060.10">
    <property type="entry name" value="Peptide methionine sulphoxide reductase MsrA"/>
    <property type="match status" value="1"/>
</dbReference>
<dbReference type="SUPFAM" id="SSF55068">
    <property type="entry name" value="Peptide methionine sulfoxide reductase"/>
    <property type="match status" value="1"/>
</dbReference>
<comment type="catalytic activity">
    <reaction evidence="3 4">
        <text>[thioredoxin]-disulfide + L-methionine + H2O = L-methionine (S)-S-oxide + [thioredoxin]-dithiol</text>
        <dbReference type="Rhea" id="RHEA:19993"/>
        <dbReference type="Rhea" id="RHEA-COMP:10698"/>
        <dbReference type="Rhea" id="RHEA-COMP:10700"/>
        <dbReference type="ChEBI" id="CHEBI:15377"/>
        <dbReference type="ChEBI" id="CHEBI:29950"/>
        <dbReference type="ChEBI" id="CHEBI:50058"/>
        <dbReference type="ChEBI" id="CHEBI:57844"/>
        <dbReference type="ChEBI" id="CHEBI:58772"/>
        <dbReference type="EC" id="1.8.4.11"/>
    </reaction>
</comment>
<dbReference type="InterPro" id="IPR036509">
    <property type="entry name" value="Met_Sox_Rdtase_MsrA_sf"/>
</dbReference>
<evidence type="ECO:0000256" key="3">
    <source>
        <dbReference type="ARBA" id="ARBA00048782"/>
    </source>
</evidence>
<feature type="domain" description="Peptide methionine sulphoxide reductase MsrA" evidence="5">
    <location>
        <begin position="7"/>
        <end position="159"/>
    </location>
</feature>
<comment type="caution">
    <text evidence="6">The sequence shown here is derived from an EMBL/GenBank/DDBJ whole genome shotgun (WGS) entry which is preliminary data.</text>
</comment>
<organism evidence="6 7">
    <name type="scientific">Candidatus Roizmanbacteria bacterium RIFCSPHIGHO2_12_FULL_39_8</name>
    <dbReference type="NCBI Taxonomy" id="1802050"/>
    <lineage>
        <taxon>Bacteria</taxon>
        <taxon>Candidatus Roizmaniibacteriota</taxon>
    </lineage>
</organism>